<dbReference type="EMBL" id="JALNTZ010000007">
    <property type="protein sequence ID" value="KAJ3645020.1"/>
    <property type="molecule type" value="Genomic_DNA"/>
</dbReference>
<dbReference type="AlphaFoldDB" id="A0AA38M5L8"/>
<dbReference type="PROSITE" id="PS01094">
    <property type="entry name" value="UPF0076"/>
    <property type="match status" value="1"/>
</dbReference>
<dbReference type="NCBIfam" id="TIGR00004">
    <property type="entry name" value="Rid family detoxifying hydrolase"/>
    <property type="match status" value="1"/>
</dbReference>
<organism evidence="2 3">
    <name type="scientific">Zophobas morio</name>
    <dbReference type="NCBI Taxonomy" id="2755281"/>
    <lineage>
        <taxon>Eukaryota</taxon>
        <taxon>Metazoa</taxon>
        <taxon>Ecdysozoa</taxon>
        <taxon>Arthropoda</taxon>
        <taxon>Hexapoda</taxon>
        <taxon>Insecta</taxon>
        <taxon>Pterygota</taxon>
        <taxon>Neoptera</taxon>
        <taxon>Endopterygota</taxon>
        <taxon>Coleoptera</taxon>
        <taxon>Polyphaga</taxon>
        <taxon>Cucujiformia</taxon>
        <taxon>Tenebrionidae</taxon>
        <taxon>Zophobas</taxon>
    </lineage>
</organism>
<dbReference type="SUPFAM" id="SSF55298">
    <property type="entry name" value="YjgF-like"/>
    <property type="match status" value="1"/>
</dbReference>
<dbReference type="GO" id="GO:0005739">
    <property type="term" value="C:mitochondrion"/>
    <property type="evidence" value="ECO:0007669"/>
    <property type="project" value="TreeGrafter"/>
</dbReference>
<dbReference type="Pfam" id="PF01042">
    <property type="entry name" value="Ribonuc_L-PSP"/>
    <property type="match status" value="1"/>
</dbReference>
<proteinExistence type="inferred from homology"/>
<dbReference type="InterPro" id="IPR019897">
    <property type="entry name" value="RidA_CS"/>
</dbReference>
<keyword evidence="3" id="KW-1185">Reference proteome</keyword>
<dbReference type="GO" id="GO:0005829">
    <property type="term" value="C:cytosol"/>
    <property type="evidence" value="ECO:0007669"/>
    <property type="project" value="TreeGrafter"/>
</dbReference>
<dbReference type="PANTHER" id="PTHR11803">
    <property type="entry name" value="2-IMINOBUTANOATE/2-IMINOPROPANOATE DEAMINASE RIDA"/>
    <property type="match status" value="1"/>
</dbReference>
<evidence type="ECO:0000256" key="1">
    <source>
        <dbReference type="ARBA" id="ARBA00010552"/>
    </source>
</evidence>
<sequence length="138" mass="14922">MSLIRKVINTSRAPKPLAPYNQAVQLDKTLYVSGVIGLDKDTMQLVKGGAAAEARQALTWLGNILEDAGSSYENVVKSTVFLANMDDFVAVNEVYQEFFKSNFPARSAVQVAKLPLNANVEIEVVAAVGDVVHVTARL</sequence>
<dbReference type="CDD" id="cd00448">
    <property type="entry name" value="YjgF_YER057c_UK114_family"/>
    <property type="match status" value="1"/>
</dbReference>
<dbReference type="FunFam" id="3.30.1330.40:FF:000001">
    <property type="entry name" value="L-PSP family endoribonuclease"/>
    <property type="match status" value="1"/>
</dbReference>
<evidence type="ECO:0000313" key="3">
    <source>
        <dbReference type="Proteomes" id="UP001168821"/>
    </source>
</evidence>
<comment type="caution">
    <text evidence="2">The sequence shown here is derived from an EMBL/GenBank/DDBJ whole genome shotgun (WGS) entry which is preliminary data.</text>
</comment>
<dbReference type="InterPro" id="IPR006056">
    <property type="entry name" value="RidA"/>
</dbReference>
<evidence type="ECO:0000313" key="2">
    <source>
        <dbReference type="EMBL" id="KAJ3645020.1"/>
    </source>
</evidence>
<dbReference type="Gene3D" id="3.30.1330.40">
    <property type="entry name" value="RutC-like"/>
    <property type="match status" value="1"/>
</dbReference>
<accession>A0AA38M5L8</accession>
<reference evidence="2" key="1">
    <citation type="journal article" date="2023" name="G3 (Bethesda)">
        <title>Whole genome assemblies of Zophobas morio and Tenebrio molitor.</title>
        <authorList>
            <person name="Kaur S."/>
            <person name="Stinson S.A."/>
            <person name="diCenzo G.C."/>
        </authorList>
    </citation>
    <scope>NUCLEOTIDE SEQUENCE</scope>
    <source>
        <strain evidence="2">QUZm001</strain>
    </source>
</reference>
<dbReference type="GO" id="GO:0019239">
    <property type="term" value="F:deaminase activity"/>
    <property type="evidence" value="ECO:0007669"/>
    <property type="project" value="TreeGrafter"/>
</dbReference>
<name>A0AA38M5L8_9CUCU</name>
<dbReference type="Proteomes" id="UP001168821">
    <property type="component" value="Unassembled WGS sequence"/>
</dbReference>
<dbReference type="PANTHER" id="PTHR11803:SF39">
    <property type="entry name" value="2-IMINOBUTANOATE_2-IMINOPROPANOATE DEAMINASE"/>
    <property type="match status" value="1"/>
</dbReference>
<dbReference type="InterPro" id="IPR035959">
    <property type="entry name" value="RutC-like_sf"/>
</dbReference>
<comment type="similarity">
    <text evidence="1">Belongs to the RutC family.</text>
</comment>
<dbReference type="InterPro" id="IPR006175">
    <property type="entry name" value="YjgF/YER057c/UK114"/>
</dbReference>
<gene>
    <name evidence="2" type="ORF">Zmor_022713</name>
</gene>
<protein>
    <submittedName>
        <fullName evidence="2">Uncharacterized protein</fullName>
    </submittedName>
</protein>